<accession>A0A1R2CXM0</accession>
<dbReference type="PANTHER" id="PTHR47992">
    <property type="entry name" value="PROTEIN PHOSPHATASE"/>
    <property type="match status" value="1"/>
</dbReference>
<dbReference type="CDD" id="cd00143">
    <property type="entry name" value="PP2Cc"/>
    <property type="match status" value="1"/>
</dbReference>
<comment type="caution">
    <text evidence="4">The sequence shown here is derived from an EMBL/GenBank/DDBJ whole genome shotgun (WGS) entry which is preliminary data.</text>
</comment>
<protein>
    <recommendedName>
        <fullName evidence="3">PPM-type phosphatase domain-containing protein</fullName>
    </recommendedName>
</protein>
<dbReference type="OrthoDB" id="416093at2759"/>
<keyword evidence="2" id="KW-0472">Membrane</keyword>
<dbReference type="GO" id="GO:0016020">
    <property type="term" value="C:membrane"/>
    <property type="evidence" value="ECO:0007669"/>
    <property type="project" value="UniProtKB-SubCell"/>
</dbReference>
<proteinExistence type="predicted"/>
<dbReference type="SMART" id="SM00332">
    <property type="entry name" value="PP2Cc"/>
    <property type="match status" value="1"/>
</dbReference>
<gene>
    <name evidence="4" type="ORF">SteCoe_3291</name>
</gene>
<dbReference type="InterPro" id="IPR001932">
    <property type="entry name" value="PPM-type_phosphatase-like_dom"/>
</dbReference>
<dbReference type="SUPFAM" id="SSF81606">
    <property type="entry name" value="PP2C-like"/>
    <property type="match status" value="1"/>
</dbReference>
<evidence type="ECO:0000256" key="2">
    <source>
        <dbReference type="ARBA" id="ARBA00023136"/>
    </source>
</evidence>
<dbReference type="InterPro" id="IPR036457">
    <property type="entry name" value="PPM-type-like_dom_sf"/>
</dbReference>
<dbReference type="AlphaFoldDB" id="A0A1R2CXM0"/>
<comment type="subcellular location">
    <subcellularLocation>
        <location evidence="1">Membrane</location>
    </subcellularLocation>
</comment>
<dbReference type="GO" id="GO:0004722">
    <property type="term" value="F:protein serine/threonine phosphatase activity"/>
    <property type="evidence" value="ECO:0007669"/>
    <property type="project" value="InterPro"/>
</dbReference>
<dbReference type="Pfam" id="PF00481">
    <property type="entry name" value="PP2C"/>
    <property type="match status" value="1"/>
</dbReference>
<keyword evidence="5" id="KW-1185">Reference proteome</keyword>
<organism evidence="4 5">
    <name type="scientific">Stentor coeruleus</name>
    <dbReference type="NCBI Taxonomy" id="5963"/>
    <lineage>
        <taxon>Eukaryota</taxon>
        <taxon>Sar</taxon>
        <taxon>Alveolata</taxon>
        <taxon>Ciliophora</taxon>
        <taxon>Postciliodesmatophora</taxon>
        <taxon>Heterotrichea</taxon>
        <taxon>Heterotrichida</taxon>
        <taxon>Stentoridae</taxon>
        <taxon>Stentor</taxon>
    </lineage>
</organism>
<dbReference type="PROSITE" id="PS51746">
    <property type="entry name" value="PPM_2"/>
    <property type="match status" value="1"/>
</dbReference>
<dbReference type="Gene3D" id="3.60.40.10">
    <property type="entry name" value="PPM-type phosphatase domain"/>
    <property type="match status" value="1"/>
</dbReference>
<dbReference type="EMBL" id="MPUH01000038">
    <property type="protein sequence ID" value="OMJ93723.1"/>
    <property type="molecule type" value="Genomic_DNA"/>
</dbReference>
<reference evidence="4 5" key="1">
    <citation type="submission" date="2016-11" db="EMBL/GenBank/DDBJ databases">
        <title>The macronuclear genome of Stentor coeruleus: a giant cell with tiny introns.</title>
        <authorList>
            <person name="Slabodnick M."/>
            <person name="Ruby J.G."/>
            <person name="Reiff S.B."/>
            <person name="Swart E.C."/>
            <person name="Gosai S."/>
            <person name="Prabakaran S."/>
            <person name="Witkowska E."/>
            <person name="Larue G.E."/>
            <person name="Fisher S."/>
            <person name="Freeman R.M."/>
            <person name="Gunawardena J."/>
            <person name="Chu W."/>
            <person name="Stover N.A."/>
            <person name="Gregory B.D."/>
            <person name="Nowacki M."/>
            <person name="Derisi J."/>
            <person name="Roy S.W."/>
            <person name="Marshall W.F."/>
            <person name="Sood P."/>
        </authorList>
    </citation>
    <scope>NUCLEOTIDE SEQUENCE [LARGE SCALE GENOMIC DNA]</scope>
    <source>
        <strain evidence="4">WM001</strain>
    </source>
</reference>
<dbReference type="InterPro" id="IPR015655">
    <property type="entry name" value="PP2C"/>
</dbReference>
<name>A0A1R2CXM0_9CILI</name>
<evidence type="ECO:0000313" key="4">
    <source>
        <dbReference type="EMBL" id="OMJ93723.1"/>
    </source>
</evidence>
<evidence type="ECO:0000256" key="1">
    <source>
        <dbReference type="ARBA" id="ARBA00004370"/>
    </source>
</evidence>
<feature type="domain" description="PPM-type phosphatase" evidence="3">
    <location>
        <begin position="58"/>
        <end position="352"/>
    </location>
</feature>
<dbReference type="Proteomes" id="UP000187209">
    <property type="component" value="Unassembled WGS sequence"/>
</dbReference>
<evidence type="ECO:0000259" key="3">
    <source>
        <dbReference type="PROSITE" id="PS51746"/>
    </source>
</evidence>
<sequence length="381" mass="43077">MGNSHNTEKKELNYPRLIHTELKNLETLGKDFMKMGFLVSKPASQLAEIVMLEERPAMISGCILPGQDITDTAPKKCQDNYSFVIYQNTLMIMLFDGHGANGHFVANFCVDYFTQYYYKHFQDFIYDTQDAIKELFLKCDEDLKSSDINCDLSGSTCVLAILTSTHIHCASVGDSRGILISSNNGNYFYSNQLTTDQKPNHKEEYHRIKAQGGCVRRYTNENGVKRGPYRIWQGDTNIPGLAMSRSLGDFTGKSIGVIAAPIYACVQLHPRDKYVVIASDGVWDVMSNDHITDFLSQNFDKCCGEASQDFPGTVKNCTPARLICEEARTKWFSVSNIDRNSIDDITCVVLKVSELNTNEHHRVVQFNCTMVNEEYCLDNFE</sequence>
<evidence type="ECO:0000313" key="5">
    <source>
        <dbReference type="Proteomes" id="UP000187209"/>
    </source>
</evidence>